<dbReference type="PANTHER" id="PTHR40763">
    <property type="entry name" value="MEMBRANE PROTEIN-RELATED"/>
    <property type="match status" value="1"/>
</dbReference>
<keyword evidence="1" id="KW-0472">Membrane</keyword>
<name>A0AAE3ZLS5_9ACTN</name>
<feature type="transmembrane region" description="Helical" evidence="1">
    <location>
        <begin position="107"/>
        <end position="128"/>
    </location>
</feature>
<dbReference type="RefSeq" id="WP_310410146.1">
    <property type="nucleotide sequence ID" value="NZ_JAVDYC010000001.1"/>
</dbReference>
<gene>
    <name evidence="3" type="ORF">J2S44_001507</name>
</gene>
<evidence type="ECO:0000313" key="4">
    <source>
        <dbReference type="Proteomes" id="UP001183629"/>
    </source>
</evidence>
<proteinExistence type="predicted"/>
<evidence type="ECO:0000256" key="1">
    <source>
        <dbReference type="SAM" id="Phobius"/>
    </source>
</evidence>
<keyword evidence="1" id="KW-0812">Transmembrane</keyword>
<keyword evidence="1" id="KW-1133">Transmembrane helix</keyword>
<evidence type="ECO:0000313" key="3">
    <source>
        <dbReference type="EMBL" id="MDR7321257.1"/>
    </source>
</evidence>
<dbReference type="EMBL" id="JAVDYC010000001">
    <property type="protein sequence ID" value="MDR7321257.1"/>
    <property type="molecule type" value="Genomic_DNA"/>
</dbReference>
<accession>A0AAE3ZLS5</accession>
<dbReference type="Proteomes" id="UP001183629">
    <property type="component" value="Unassembled WGS sequence"/>
</dbReference>
<keyword evidence="4" id="KW-1185">Reference proteome</keyword>
<feature type="domain" description="DUF1707" evidence="2">
    <location>
        <begin position="9"/>
        <end position="61"/>
    </location>
</feature>
<feature type="transmembrane region" description="Helical" evidence="1">
    <location>
        <begin position="82"/>
        <end position="101"/>
    </location>
</feature>
<evidence type="ECO:0000259" key="2">
    <source>
        <dbReference type="Pfam" id="PF08044"/>
    </source>
</evidence>
<comment type="caution">
    <text evidence="3">The sequence shown here is derived from an EMBL/GenBank/DDBJ whole genome shotgun (WGS) entry which is preliminary data.</text>
</comment>
<organism evidence="3 4">
    <name type="scientific">Catenuloplanes niger</name>
    <dbReference type="NCBI Taxonomy" id="587534"/>
    <lineage>
        <taxon>Bacteria</taxon>
        <taxon>Bacillati</taxon>
        <taxon>Actinomycetota</taxon>
        <taxon>Actinomycetes</taxon>
        <taxon>Micromonosporales</taxon>
        <taxon>Micromonosporaceae</taxon>
        <taxon>Catenuloplanes</taxon>
    </lineage>
</organism>
<reference evidence="3 4" key="1">
    <citation type="submission" date="2023-07" db="EMBL/GenBank/DDBJ databases">
        <title>Sequencing the genomes of 1000 actinobacteria strains.</title>
        <authorList>
            <person name="Klenk H.-P."/>
        </authorList>
    </citation>
    <scope>NUCLEOTIDE SEQUENCE [LARGE SCALE GENOMIC DNA]</scope>
    <source>
        <strain evidence="3 4">DSM 44711</strain>
    </source>
</reference>
<dbReference type="PANTHER" id="PTHR40763:SF4">
    <property type="entry name" value="DUF1707 DOMAIN-CONTAINING PROTEIN"/>
    <property type="match status" value="1"/>
</dbReference>
<sequence length="161" mass="17562">MEGTQTGRIRASDAEREQTAEVLRAAMGEGRLPLDEGEIRLTAVYAAVYRDELAPLTADLPGRGLPALARTPEHRAVARRRLRGHAGAVMVVIGVLVAIWAGTGTGFFWPVFAIVPLLLSVFKHAAVVRAGGAWQARDWHGHGSWGDGPWGPRDRFHAYHR</sequence>
<dbReference type="AlphaFoldDB" id="A0AAE3ZLS5"/>
<protein>
    <recommendedName>
        <fullName evidence="2">DUF1707 domain-containing protein</fullName>
    </recommendedName>
</protein>
<dbReference type="Pfam" id="PF08044">
    <property type="entry name" value="DUF1707"/>
    <property type="match status" value="1"/>
</dbReference>
<dbReference type="InterPro" id="IPR012551">
    <property type="entry name" value="DUF1707_SHOCT-like"/>
</dbReference>